<dbReference type="EMBL" id="FPIB01000024">
    <property type="protein sequence ID" value="SFV90823.1"/>
    <property type="molecule type" value="Genomic_DNA"/>
</dbReference>
<name>A0A1W1EA31_9ZZZZ</name>
<protein>
    <submittedName>
        <fullName evidence="1">Uncharacterized protein</fullName>
    </submittedName>
</protein>
<dbReference type="AlphaFoldDB" id="A0A1W1EA31"/>
<sequence length="286" mass="32686">MVYYYAHTGHKIGLECARRGVTVIKKLQQHGVEALLLVNDFRAGVALKEQYGIREYINIETVQDIDAIAQMGDSILIDSDEDDHGRLVKYVADFKQVWRFAHDNSDHSIHGETLFKTDCDDETCENGVIVDDLYFKKCEKEERVLFFLCDYDHDKTILNHADFFQAFNMELLLGSYFFVKYEDALARLFSRLHEPEMYVELIKESTTVVTASSQAALEAKAGGAKTIFIQLEENPLYPVALLEAYGIEVIEGLDEDALRNILDRQDTKEAIKVLTPFDETPLLIEL</sequence>
<gene>
    <name evidence="1" type="ORF">MNB_SV-4-399</name>
</gene>
<organism evidence="1">
    <name type="scientific">hydrothermal vent metagenome</name>
    <dbReference type="NCBI Taxonomy" id="652676"/>
    <lineage>
        <taxon>unclassified sequences</taxon>
        <taxon>metagenomes</taxon>
        <taxon>ecological metagenomes</taxon>
    </lineage>
</organism>
<evidence type="ECO:0000313" key="1">
    <source>
        <dbReference type="EMBL" id="SFV90823.1"/>
    </source>
</evidence>
<reference evidence="1" key="1">
    <citation type="submission" date="2016-10" db="EMBL/GenBank/DDBJ databases">
        <authorList>
            <person name="de Groot N.N."/>
        </authorList>
    </citation>
    <scope>NUCLEOTIDE SEQUENCE</scope>
</reference>
<accession>A0A1W1EA31</accession>
<proteinExistence type="predicted"/>